<gene>
    <name evidence="2" type="ORF">ACIRA0001_0176</name>
</gene>
<proteinExistence type="predicted"/>
<feature type="transmembrane region" description="Helical" evidence="1">
    <location>
        <begin position="67"/>
        <end position="87"/>
    </location>
</feature>
<accession>A0ABM9YJT8</accession>
<keyword evidence="1" id="KW-1133">Transmembrane helix</keyword>
<keyword evidence="1" id="KW-0812">Transmembrane</keyword>
<feature type="transmembrane region" description="Helical" evidence="1">
    <location>
        <begin position="27"/>
        <end position="47"/>
    </location>
</feature>
<sequence length="91" mass="9454">MTYKNVEVIKAPVAQVKKTWFQRHCPTFAAAGAAVGTMVIASSANAAGVADLFTEISTEMGGVSDGVLSILTILAGVVALLLGWAYVKRAK</sequence>
<organism evidence="2 3">
    <name type="scientific">Acinetobacter radioresistens SK82</name>
    <dbReference type="NCBI Taxonomy" id="596318"/>
    <lineage>
        <taxon>Bacteria</taxon>
        <taxon>Pseudomonadati</taxon>
        <taxon>Pseudomonadota</taxon>
        <taxon>Gammaproteobacteria</taxon>
        <taxon>Moraxellales</taxon>
        <taxon>Moraxellaceae</taxon>
        <taxon>Acinetobacter</taxon>
    </lineage>
</organism>
<comment type="caution">
    <text evidence="2">The sequence shown here is derived from an EMBL/GenBank/DDBJ whole genome shotgun (WGS) entry which is preliminary data.</text>
</comment>
<keyword evidence="3" id="KW-1185">Reference proteome</keyword>
<dbReference type="Proteomes" id="UP000018419">
    <property type="component" value="Unassembled WGS sequence"/>
</dbReference>
<dbReference type="RefSeq" id="WP_005405395.1">
    <property type="nucleotide sequence ID" value="NZ_ACVR01000074.1"/>
</dbReference>
<dbReference type="EMBL" id="ACVR01000074">
    <property type="protein sequence ID" value="EET81153.1"/>
    <property type="molecule type" value="Genomic_DNA"/>
</dbReference>
<evidence type="ECO:0000313" key="2">
    <source>
        <dbReference type="EMBL" id="EET81153.1"/>
    </source>
</evidence>
<evidence type="ECO:0000313" key="3">
    <source>
        <dbReference type="Proteomes" id="UP000018419"/>
    </source>
</evidence>
<evidence type="ECO:0000256" key="1">
    <source>
        <dbReference type="SAM" id="Phobius"/>
    </source>
</evidence>
<name>A0ABM9YJT8_ACIRA</name>
<evidence type="ECO:0008006" key="4">
    <source>
        <dbReference type="Google" id="ProtNLM"/>
    </source>
</evidence>
<protein>
    <recommendedName>
        <fullName evidence="4">Bacteriophage coat protein B</fullName>
    </recommendedName>
</protein>
<reference evidence="2 3" key="1">
    <citation type="submission" date="2009-07" db="EMBL/GenBank/DDBJ databases">
        <authorList>
            <person name="Madupu R."/>
            <person name="Durkin A.S."/>
            <person name="Torralba M."/>
            <person name="Methe B."/>
            <person name="Sutton G.G."/>
            <person name="Strausberg R.L."/>
            <person name="Nelson K.E."/>
        </authorList>
    </citation>
    <scope>NUCLEOTIDE SEQUENCE [LARGE SCALE GENOMIC DNA]</scope>
    <source>
        <strain evidence="2 3">SK82</strain>
    </source>
</reference>
<keyword evidence="1" id="KW-0472">Membrane</keyword>